<sequence>MSYLYIVIISILIVSALMAVLLANSKTSINFHLVDNKLTILHPFKKEVINLDTELNSWNYQKINTLWRGKFYSINLKLNSGKWTKVYSRSRSGNMEMLINYLETTAVDKES</sequence>
<accession>A0A0H4PYW3</accession>
<evidence type="ECO:0000313" key="3">
    <source>
        <dbReference type="Proteomes" id="UP000036520"/>
    </source>
</evidence>
<dbReference type="KEGG" id="camu:CA2015_4271"/>
<reference evidence="2 3" key="1">
    <citation type="submission" date="2015-07" db="EMBL/GenBank/DDBJ databases">
        <authorList>
            <person name="Kim K.M."/>
        </authorList>
    </citation>
    <scope>NUCLEOTIDE SEQUENCE [LARGE SCALE GENOMIC DNA]</scope>
    <source>
        <strain evidence="2 3">KCTC 12363</strain>
    </source>
</reference>
<name>A0A0H4PYW3_9BACT</name>
<gene>
    <name evidence="2" type="ORF">CA2015_4271</name>
</gene>
<protein>
    <submittedName>
        <fullName evidence="2">Uncharacterized protein</fullName>
    </submittedName>
</protein>
<feature type="transmembrane region" description="Helical" evidence="1">
    <location>
        <begin position="6"/>
        <end position="23"/>
    </location>
</feature>
<proteinExistence type="predicted"/>
<dbReference type="EMBL" id="CP012040">
    <property type="protein sequence ID" value="AKP53617.1"/>
    <property type="molecule type" value="Genomic_DNA"/>
</dbReference>
<organism evidence="2 3">
    <name type="scientific">Cyclobacterium amurskyense</name>
    <dbReference type="NCBI Taxonomy" id="320787"/>
    <lineage>
        <taxon>Bacteria</taxon>
        <taxon>Pseudomonadati</taxon>
        <taxon>Bacteroidota</taxon>
        <taxon>Cytophagia</taxon>
        <taxon>Cytophagales</taxon>
        <taxon>Cyclobacteriaceae</taxon>
        <taxon>Cyclobacterium</taxon>
    </lineage>
</organism>
<dbReference type="OrthoDB" id="839582at2"/>
<keyword evidence="1" id="KW-1133">Transmembrane helix</keyword>
<keyword evidence="1" id="KW-0472">Membrane</keyword>
<evidence type="ECO:0000313" key="2">
    <source>
        <dbReference type="EMBL" id="AKP53617.1"/>
    </source>
</evidence>
<keyword evidence="3" id="KW-1185">Reference proteome</keyword>
<dbReference type="RefSeq" id="WP_157470565.1">
    <property type="nucleotide sequence ID" value="NZ_CAXBGM010000011.1"/>
</dbReference>
<keyword evidence="1" id="KW-0812">Transmembrane</keyword>
<dbReference type="Proteomes" id="UP000036520">
    <property type="component" value="Chromosome"/>
</dbReference>
<evidence type="ECO:0000256" key="1">
    <source>
        <dbReference type="SAM" id="Phobius"/>
    </source>
</evidence>
<dbReference type="AlphaFoldDB" id="A0A0H4PYW3"/>